<evidence type="ECO:0000313" key="4">
    <source>
        <dbReference type="EMBL" id="MFC4336279.1"/>
    </source>
</evidence>
<dbReference type="RefSeq" id="WP_380622029.1">
    <property type="nucleotide sequence ID" value="NZ_JBHSDK010000018.1"/>
</dbReference>
<proteinExistence type="predicted"/>
<feature type="domain" description="Fe-containing alcohol dehydrogenase-like C-terminal" evidence="3">
    <location>
        <begin position="188"/>
        <end position="384"/>
    </location>
</feature>
<dbReference type="InterPro" id="IPR035873">
    <property type="entry name" value="PhpC"/>
</dbReference>
<dbReference type="PANTHER" id="PTHR11496">
    <property type="entry name" value="ALCOHOL DEHYDROGENASE"/>
    <property type="match status" value="1"/>
</dbReference>
<dbReference type="Gene3D" id="3.40.50.1970">
    <property type="match status" value="1"/>
</dbReference>
<dbReference type="InterPro" id="IPR056798">
    <property type="entry name" value="ADH_Fe_C"/>
</dbReference>
<accession>A0ABV8TZN5</accession>
<dbReference type="CDD" id="cd08182">
    <property type="entry name" value="HEPD"/>
    <property type="match status" value="1"/>
</dbReference>
<dbReference type="InterPro" id="IPR001670">
    <property type="entry name" value="ADH_Fe/GldA"/>
</dbReference>
<name>A0ABV8TZN5_9ACTN</name>
<evidence type="ECO:0000259" key="2">
    <source>
        <dbReference type="Pfam" id="PF00465"/>
    </source>
</evidence>
<dbReference type="Pfam" id="PF00465">
    <property type="entry name" value="Fe-ADH"/>
    <property type="match status" value="1"/>
</dbReference>
<dbReference type="InterPro" id="IPR039697">
    <property type="entry name" value="Alcohol_dehydrogenase_Fe"/>
</dbReference>
<dbReference type="Gene3D" id="1.20.1090.10">
    <property type="entry name" value="Dehydroquinate synthase-like - alpha domain"/>
    <property type="match status" value="1"/>
</dbReference>
<evidence type="ECO:0000313" key="5">
    <source>
        <dbReference type="Proteomes" id="UP001595823"/>
    </source>
</evidence>
<dbReference type="EMBL" id="JBHSDK010000018">
    <property type="protein sequence ID" value="MFC4336279.1"/>
    <property type="molecule type" value="Genomic_DNA"/>
</dbReference>
<evidence type="ECO:0000256" key="1">
    <source>
        <dbReference type="ARBA" id="ARBA00023002"/>
    </source>
</evidence>
<dbReference type="Pfam" id="PF25137">
    <property type="entry name" value="ADH_Fe_C"/>
    <property type="match status" value="1"/>
</dbReference>
<comment type="caution">
    <text evidence="4">The sequence shown here is derived from an EMBL/GenBank/DDBJ whole genome shotgun (WGS) entry which is preliminary data.</text>
</comment>
<dbReference type="SUPFAM" id="SSF56796">
    <property type="entry name" value="Dehydroquinate synthase-like"/>
    <property type="match status" value="1"/>
</dbReference>
<reference evidence="5" key="1">
    <citation type="journal article" date="2019" name="Int. J. Syst. Evol. Microbiol.">
        <title>The Global Catalogue of Microorganisms (GCM) 10K type strain sequencing project: providing services to taxonomists for standard genome sequencing and annotation.</title>
        <authorList>
            <consortium name="The Broad Institute Genomics Platform"/>
            <consortium name="The Broad Institute Genome Sequencing Center for Infectious Disease"/>
            <person name="Wu L."/>
            <person name="Ma J."/>
        </authorList>
    </citation>
    <scope>NUCLEOTIDE SEQUENCE [LARGE SCALE GENOMIC DNA]</scope>
    <source>
        <strain evidence="5">IBRC-M 10908</strain>
    </source>
</reference>
<dbReference type="Proteomes" id="UP001595823">
    <property type="component" value="Unassembled WGS sequence"/>
</dbReference>
<evidence type="ECO:0000259" key="3">
    <source>
        <dbReference type="Pfam" id="PF25137"/>
    </source>
</evidence>
<sequence length="386" mass="40698">MPQPVFTDRDVVFGSGTITQAGQVASSLGARRILLVRGKNSFAASGADACLPGLNAAAEVREWSDYHPNIYLPDVLSGLRTVEEFRPDTIVAVGGGSAMDIAKLLAVFKGKTEEGELAEAVKAGVERTERHLNLVLAPTTSGSGSEATRFALTYIGDDKFSVRGPGLLPDRVIVDPDLTLSASRYQRATSGIDALAQAIEGIWAVKTNERARAYGHDALKILIETLPAFANGPTEANARDMALGSHLAGRSIDISLTTASHALSYGITGFYGPSHGHAVALTLGAFLERHATAEADQLQEGLDLSLHRQGMDLVLSAFGTDDPAEARATWSRVMDSIGLETSLGAVGADTREKRYALAAGANPVRLGNNPLLLDKEIIADVLESVA</sequence>
<keyword evidence="1" id="KW-0560">Oxidoreductase</keyword>
<feature type="domain" description="Alcohol dehydrogenase iron-type/glycerol dehydrogenase GldA" evidence="2">
    <location>
        <begin position="10"/>
        <end position="176"/>
    </location>
</feature>
<dbReference type="PANTHER" id="PTHR11496:SF83">
    <property type="entry name" value="HYDROXYACID-OXOACID TRANSHYDROGENASE, MITOCHONDRIAL"/>
    <property type="match status" value="1"/>
</dbReference>
<organism evidence="4 5">
    <name type="scientific">Salininema proteolyticum</name>
    <dbReference type="NCBI Taxonomy" id="1607685"/>
    <lineage>
        <taxon>Bacteria</taxon>
        <taxon>Bacillati</taxon>
        <taxon>Actinomycetota</taxon>
        <taxon>Actinomycetes</taxon>
        <taxon>Glycomycetales</taxon>
        <taxon>Glycomycetaceae</taxon>
        <taxon>Salininema</taxon>
    </lineage>
</organism>
<protein>
    <submittedName>
        <fullName evidence="4">Phosphonoacetaldehyde reductase</fullName>
    </submittedName>
</protein>
<keyword evidence="5" id="KW-1185">Reference proteome</keyword>
<gene>
    <name evidence="4" type="ORF">ACFPET_13815</name>
</gene>